<dbReference type="EMBL" id="BTSY01000001">
    <property type="protein sequence ID" value="GMT12319.1"/>
    <property type="molecule type" value="Genomic_DNA"/>
</dbReference>
<feature type="non-terminal residue" evidence="2">
    <location>
        <position position="1"/>
    </location>
</feature>
<evidence type="ECO:0000313" key="4">
    <source>
        <dbReference type="Proteomes" id="UP001432322"/>
    </source>
</evidence>
<dbReference type="AlphaFoldDB" id="A0AAV5UYW4"/>
<name>A0AAV5UYW4_9BILA</name>
<feature type="compositionally biased region" description="Basic and acidic residues" evidence="1">
    <location>
        <begin position="100"/>
        <end position="111"/>
    </location>
</feature>
<sequence>STGEVEKTYRAAFPHSEDGIRQFLSRNGHEHVLSIFHVCFRKEVRISGHVDRPAHYVAYIGAPDDYQPHYDFKPFKPKQEFRDAANSEEIYTEAVEELSHKKSEKLREKPKPSLSSIDNLLSSDPSSIDEEAFTRDDDEDDEEPDEQVAAVPNPAFDSSPYYTAINLSKVSSELQSTDFPTMFRSCKAGMKLIDLIDEGVDVSMCSKHRCFLVRFLCAILMRMSKKRYYPSSDEMQFILLKFMEISKTELNMV</sequence>
<feature type="compositionally biased region" description="Acidic residues" evidence="1">
    <location>
        <begin position="127"/>
        <end position="146"/>
    </location>
</feature>
<evidence type="ECO:0000313" key="2">
    <source>
        <dbReference type="EMBL" id="GMT12319.1"/>
    </source>
</evidence>
<protein>
    <submittedName>
        <fullName evidence="2">Uncharacterized protein</fullName>
    </submittedName>
</protein>
<gene>
    <name evidence="3" type="ORF">PFISCL1PPCAC_25905</name>
    <name evidence="2" type="ORF">PFISCL1PPCAC_3616</name>
</gene>
<evidence type="ECO:0000256" key="1">
    <source>
        <dbReference type="SAM" id="MobiDB-lite"/>
    </source>
</evidence>
<feature type="region of interest" description="Disordered" evidence="1">
    <location>
        <begin position="100"/>
        <end position="156"/>
    </location>
</feature>
<dbReference type="Proteomes" id="UP001432322">
    <property type="component" value="Unassembled WGS sequence"/>
</dbReference>
<organism evidence="2 4">
    <name type="scientific">Pristionchus fissidentatus</name>
    <dbReference type="NCBI Taxonomy" id="1538716"/>
    <lineage>
        <taxon>Eukaryota</taxon>
        <taxon>Metazoa</taxon>
        <taxon>Ecdysozoa</taxon>
        <taxon>Nematoda</taxon>
        <taxon>Chromadorea</taxon>
        <taxon>Rhabditida</taxon>
        <taxon>Rhabditina</taxon>
        <taxon>Diplogasteromorpha</taxon>
        <taxon>Diplogasteroidea</taxon>
        <taxon>Neodiplogasteridae</taxon>
        <taxon>Pristionchus</taxon>
    </lineage>
</organism>
<dbReference type="EMBL" id="BTSY01000006">
    <property type="protein sequence ID" value="GMT34608.1"/>
    <property type="molecule type" value="Genomic_DNA"/>
</dbReference>
<proteinExistence type="predicted"/>
<accession>A0AAV5UYW4</accession>
<evidence type="ECO:0000313" key="3">
    <source>
        <dbReference type="EMBL" id="GMT34608.1"/>
    </source>
</evidence>
<feature type="non-terminal residue" evidence="2">
    <location>
        <position position="253"/>
    </location>
</feature>
<reference evidence="2" key="1">
    <citation type="submission" date="2023-10" db="EMBL/GenBank/DDBJ databases">
        <title>Genome assembly of Pristionchus species.</title>
        <authorList>
            <person name="Yoshida K."/>
            <person name="Sommer R.J."/>
        </authorList>
    </citation>
    <scope>NUCLEOTIDE SEQUENCE</scope>
    <source>
        <strain evidence="2">RS5133</strain>
    </source>
</reference>
<comment type="caution">
    <text evidence="2">The sequence shown here is derived from an EMBL/GenBank/DDBJ whole genome shotgun (WGS) entry which is preliminary data.</text>
</comment>
<keyword evidence="4" id="KW-1185">Reference proteome</keyword>
<feature type="compositionally biased region" description="Low complexity" evidence="1">
    <location>
        <begin position="112"/>
        <end position="126"/>
    </location>
</feature>